<protein>
    <submittedName>
        <fullName evidence="2">DUF6892 domain-containing protein</fullName>
    </submittedName>
</protein>
<name>A0ABW8L4K6_9GAMM</name>
<feature type="domain" description="DUF6892" evidence="1">
    <location>
        <begin position="375"/>
        <end position="518"/>
    </location>
</feature>
<evidence type="ECO:0000313" key="3">
    <source>
        <dbReference type="Proteomes" id="UP001620262"/>
    </source>
</evidence>
<organism evidence="2 3">
    <name type="scientific">Pseudoalteromonas rhizosphaerae</name>
    <dbReference type="NCBI Taxonomy" id="2518973"/>
    <lineage>
        <taxon>Bacteria</taxon>
        <taxon>Pseudomonadati</taxon>
        <taxon>Pseudomonadota</taxon>
        <taxon>Gammaproteobacteria</taxon>
        <taxon>Alteromonadales</taxon>
        <taxon>Pseudoalteromonadaceae</taxon>
        <taxon>Pseudoalteromonas</taxon>
    </lineage>
</organism>
<dbReference type="InterPro" id="IPR054187">
    <property type="entry name" value="DUF6892"/>
</dbReference>
<gene>
    <name evidence="2" type="ORF">ACI2JU_19790</name>
</gene>
<dbReference type="RefSeq" id="WP_404676292.1">
    <property type="nucleotide sequence ID" value="NZ_JBJDOT010000036.1"/>
</dbReference>
<proteinExistence type="predicted"/>
<accession>A0ABW8L4K6</accession>
<evidence type="ECO:0000259" key="1">
    <source>
        <dbReference type="Pfam" id="PF21832"/>
    </source>
</evidence>
<dbReference type="Pfam" id="PF21832">
    <property type="entry name" value="DUF6892"/>
    <property type="match status" value="1"/>
</dbReference>
<keyword evidence="3" id="KW-1185">Reference proteome</keyword>
<evidence type="ECO:0000313" key="2">
    <source>
        <dbReference type="EMBL" id="MFK3866095.1"/>
    </source>
</evidence>
<dbReference type="Proteomes" id="UP001620262">
    <property type="component" value="Unassembled WGS sequence"/>
</dbReference>
<comment type="caution">
    <text evidence="2">The sequence shown here is derived from an EMBL/GenBank/DDBJ whole genome shotgun (WGS) entry which is preliminary data.</text>
</comment>
<dbReference type="EMBL" id="JBJDOT010000036">
    <property type="protein sequence ID" value="MFK3866095.1"/>
    <property type="molecule type" value="Genomic_DNA"/>
</dbReference>
<sequence length="524" mass="60464">MSFFKTFIPDLDELDLNTQKLNKSLKDKINRRWKDTFDKATLLQLYSSLIKELRLFREGQSQPAKLYYFLQLFSSSDYKVIFDKKSHHALLMHTELLESEIEQLLLETNTQLIQNPTPAEQGDLREMVSDLISLYFCHPSYHSEGYDDLKRIGGNLAFKFLRTYPYQDTSNLLISLLPSASDPLEQYTQLINDIVCSKQNDENRDLLLYILVSEMIGFYTEKSDFFYKKSKEVLKLLSTHISHWSDDQIDYFITQGVLNGYSIYPTPKTKIAEIKGYIKKLNEGNYKAQVIKKRVKEYNQEIANIENDPNAFINAGYNKAAKILMVKNNTITFLENLSKLTPDSKTKVHLDQLIAQTLALKNTPKVFPINKTPKIKFSDLHFKLLVIEELMYNKNLLIPKFDLTQFIAQYHLREIDKEQEGYEVIPEALAYFKGLDISEELLAKVTSLTQDCGVDGGADVYAQIWPFWDPGCGDEVLKVSNKASKDLPLLPNLQQVIGLEHSNPSKKLISSFKERQIQLTEQDV</sequence>
<reference evidence="2 3" key="1">
    <citation type="submission" date="2024-11" db="EMBL/GenBank/DDBJ databases">
        <title>The Natural Products Discovery Center: Release of the First 8490 Sequenced Strains for Exploring Actinobacteria Biosynthetic Diversity.</title>
        <authorList>
            <person name="Kalkreuter E."/>
            <person name="Kautsar S.A."/>
            <person name="Yang D."/>
            <person name="Bader C.D."/>
            <person name="Teijaro C.N."/>
            <person name="Fluegel L."/>
            <person name="Davis C.M."/>
            <person name="Simpson J.R."/>
            <person name="Lauterbach L."/>
            <person name="Steele A.D."/>
            <person name="Gui C."/>
            <person name="Meng S."/>
            <person name="Li G."/>
            <person name="Viehrig K."/>
            <person name="Ye F."/>
            <person name="Su P."/>
            <person name="Kiefer A.F."/>
            <person name="Nichols A."/>
            <person name="Cepeda A.J."/>
            <person name="Yan W."/>
            <person name="Fan B."/>
            <person name="Jiang Y."/>
            <person name="Adhikari A."/>
            <person name="Zheng C.-J."/>
            <person name="Schuster L."/>
            <person name="Cowan T.M."/>
            <person name="Smanski M.J."/>
            <person name="Chevrette M.G."/>
            <person name="De Carvalho L.P.S."/>
            <person name="Shen B."/>
        </authorList>
    </citation>
    <scope>NUCLEOTIDE SEQUENCE [LARGE SCALE GENOMIC DNA]</scope>
    <source>
        <strain evidence="2 3">NPDC078403</strain>
    </source>
</reference>